<keyword evidence="12" id="KW-1185">Reference proteome</keyword>
<accession>A0A6N8FH67</accession>
<dbReference type="AlphaFoldDB" id="A0A6N8FH67"/>
<gene>
    <name evidence="11" type="ORF">GNP35_14560</name>
</gene>
<evidence type="ECO:0000256" key="8">
    <source>
        <dbReference type="SAM" id="Phobius"/>
    </source>
</evidence>
<keyword evidence="4 8" id="KW-1133">Transmembrane helix</keyword>
<feature type="signal peptide" evidence="9">
    <location>
        <begin position="1"/>
        <end position="24"/>
    </location>
</feature>
<dbReference type="PANTHER" id="PTHR30625">
    <property type="entry name" value="PROTEIN TOLQ"/>
    <property type="match status" value="1"/>
</dbReference>
<dbReference type="PIRSF" id="PIRSF037714">
    <property type="entry name" value="TolR"/>
    <property type="match status" value="1"/>
</dbReference>
<evidence type="ECO:0000256" key="7">
    <source>
        <dbReference type="SAM" id="MobiDB-lite"/>
    </source>
</evidence>
<name>A0A6N8FH67_9GAMM</name>
<feature type="transmembrane region" description="Helical" evidence="8">
    <location>
        <begin position="361"/>
        <end position="383"/>
    </location>
</feature>
<dbReference type="InterPro" id="IPR017270">
    <property type="entry name" value="MotA/TolQ/ExbB-rel"/>
</dbReference>
<organism evidence="11 12">
    <name type="scientific">Psychrosphaera haliotis</name>
    <dbReference type="NCBI Taxonomy" id="555083"/>
    <lineage>
        <taxon>Bacteria</taxon>
        <taxon>Pseudomonadati</taxon>
        <taxon>Pseudomonadota</taxon>
        <taxon>Gammaproteobacteria</taxon>
        <taxon>Alteromonadales</taxon>
        <taxon>Pseudoalteromonadaceae</taxon>
        <taxon>Psychrosphaera</taxon>
    </lineage>
</organism>
<feature type="transmembrane region" description="Helical" evidence="8">
    <location>
        <begin position="403"/>
        <end position="424"/>
    </location>
</feature>
<protein>
    <submittedName>
        <fullName evidence="11">Energy transducer TonB</fullName>
    </submittedName>
</protein>
<proteinExistence type="inferred from homology"/>
<comment type="subcellular location">
    <subcellularLocation>
        <location evidence="1">Cell membrane</location>
        <topology evidence="1">Multi-pass membrane protein</topology>
    </subcellularLocation>
    <subcellularLocation>
        <location evidence="6">Membrane</location>
        <topology evidence="6">Multi-pass membrane protein</topology>
    </subcellularLocation>
</comment>
<keyword evidence="9" id="KW-0732">Signal</keyword>
<evidence type="ECO:0000256" key="5">
    <source>
        <dbReference type="ARBA" id="ARBA00023136"/>
    </source>
</evidence>
<dbReference type="InterPro" id="IPR050790">
    <property type="entry name" value="ExbB/TolQ_transport"/>
</dbReference>
<evidence type="ECO:0000256" key="2">
    <source>
        <dbReference type="ARBA" id="ARBA00022475"/>
    </source>
</evidence>
<keyword evidence="3 8" id="KW-0812">Transmembrane</keyword>
<keyword evidence="6" id="KW-0653">Protein transport</keyword>
<evidence type="ECO:0000256" key="1">
    <source>
        <dbReference type="ARBA" id="ARBA00004651"/>
    </source>
</evidence>
<evidence type="ECO:0000256" key="6">
    <source>
        <dbReference type="RuleBase" id="RU004057"/>
    </source>
</evidence>
<dbReference type="RefSeq" id="WP_330997858.1">
    <property type="nucleotide sequence ID" value="NZ_WOCD01000005.1"/>
</dbReference>
<dbReference type="GO" id="GO:0017038">
    <property type="term" value="P:protein import"/>
    <property type="evidence" value="ECO:0007669"/>
    <property type="project" value="TreeGrafter"/>
</dbReference>
<feature type="chain" id="PRO_5026657975" evidence="9">
    <location>
        <begin position="25"/>
        <end position="470"/>
    </location>
</feature>
<feature type="transmembrane region" description="Helical" evidence="8">
    <location>
        <begin position="279"/>
        <end position="304"/>
    </location>
</feature>
<keyword evidence="2" id="KW-1003">Cell membrane</keyword>
<feature type="region of interest" description="Disordered" evidence="7">
    <location>
        <begin position="450"/>
        <end position="470"/>
    </location>
</feature>
<keyword evidence="5 8" id="KW-0472">Membrane</keyword>
<dbReference type="InterPro" id="IPR002898">
    <property type="entry name" value="MotA_ExbB_proton_chnl"/>
</dbReference>
<evidence type="ECO:0000256" key="3">
    <source>
        <dbReference type="ARBA" id="ARBA00022692"/>
    </source>
</evidence>
<evidence type="ECO:0000313" key="11">
    <source>
        <dbReference type="EMBL" id="MUH73601.1"/>
    </source>
</evidence>
<comment type="caution">
    <text evidence="11">The sequence shown here is derived from an EMBL/GenBank/DDBJ whole genome shotgun (WGS) entry which is preliminary data.</text>
</comment>
<comment type="similarity">
    <text evidence="6">Belongs to the exbB/tolQ family.</text>
</comment>
<dbReference type="Pfam" id="PF01618">
    <property type="entry name" value="MotA_ExbB"/>
    <property type="match status" value="1"/>
</dbReference>
<dbReference type="PANTHER" id="PTHR30625:SF11">
    <property type="entry name" value="MOTA_TOLQ_EXBB PROTON CHANNEL DOMAIN-CONTAINING PROTEIN"/>
    <property type="match status" value="1"/>
</dbReference>
<evidence type="ECO:0000256" key="9">
    <source>
        <dbReference type="SAM" id="SignalP"/>
    </source>
</evidence>
<feature type="domain" description="MotA/TolQ/ExbB proton channel" evidence="10">
    <location>
        <begin position="322"/>
        <end position="436"/>
    </location>
</feature>
<evidence type="ECO:0000313" key="12">
    <source>
        <dbReference type="Proteomes" id="UP000439994"/>
    </source>
</evidence>
<dbReference type="Proteomes" id="UP000439994">
    <property type="component" value="Unassembled WGS sequence"/>
</dbReference>
<sequence length="470" mass="50664">MNLFKPTLLAILGAGLAFSVSAQAAPAALNLDQLLQQLEKGKLNQTQENKNREARFNAEKEAQTGLLNQANKEKNDALALSEKLETEFEQNEFKLADVSEALNKRMGSLKELFGVLQQVSGDTAGKLKSSNVSAQFPGRDVFFEELAQSMGGSSKLASIEQIEQVWFELQKEMTEQGKVVRFETDVVEAGGAKVSKEVVRVGAFALVADGKYLTVSPTTGTVAELVRQPTGRFTDTAAELQSSNNEVVPFALDPTGGSILNLLVQAPSTKERVDQGGTVGYIIIGIGLIAFLIAFERFVSLSLISAKVKRQMKTDTPKDDNPLGRILKVKDQYPHVSFDTLELKLSEAILREMPKITRNLTLVKIVSVIAPLLGLLGTVTGMIKTFQAITLFGTGDPKLMAGGISTALMTTVLGLVVAIPTVVLSTMLNTRSKSILFVLQEQSAGIIAERSEKQSNAESKPSTSSTSDKL</sequence>
<dbReference type="GO" id="GO:0005886">
    <property type="term" value="C:plasma membrane"/>
    <property type="evidence" value="ECO:0007669"/>
    <property type="project" value="UniProtKB-SubCell"/>
</dbReference>
<reference evidence="11 12" key="1">
    <citation type="submission" date="2019-11" db="EMBL/GenBank/DDBJ databases">
        <title>P. haliotis isolates from Z. marina roots.</title>
        <authorList>
            <person name="Cohen M."/>
            <person name="Jospin G."/>
            <person name="Eisen J.A."/>
            <person name="Coil D.A."/>
        </authorList>
    </citation>
    <scope>NUCLEOTIDE SEQUENCE [LARGE SCALE GENOMIC DNA]</scope>
    <source>
        <strain evidence="11 12">UCD-MCMsp1aY</strain>
    </source>
</reference>
<feature type="compositionally biased region" description="Polar residues" evidence="7">
    <location>
        <begin position="456"/>
        <end position="470"/>
    </location>
</feature>
<dbReference type="EMBL" id="WOCD01000005">
    <property type="protein sequence ID" value="MUH73601.1"/>
    <property type="molecule type" value="Genomic_DNA"/>
</dbReference>
<keyword evidence="6" id="KW-0813">Transport</keyword>
<evidence type="ECO:0000259" key="10">
    <source>
        <dbReference type="Pfam" id="PF01618"/>
    </source>
</evidence>
<evidence type="ECO:0000256" key="4">
    <source>
        <dbReference type="ARBA" id="ARBA00022989"/>
    </source>
</evidence>